<feature type="region of interest" description="Disordered" evidence="1">
    <location>
        <begin position="1"/>
        <end position="43"/>
    </location>
</feature>
<feature type="compositionally biased region" description="Basic residues" evidence="1">
    <location>
        <begin position="1"/>
        <end position="36"/>
    </location>
</feature>
<dbReference type="EMBL" id="RQGM01000044">
    <property type="protein sequence ID" value="TGL83816.1"/>
    <property type="molecule type" value="Genomic_DNA"/>
</dbReference>
<comment type="caution">
    <text evidence="2">The sequence shown here is derived from an EMBL/GenBank/DDBJ whole genome shotgun (WGS) entry which is preliminary data.</text>
</comment>
<evidence type="ECO:0000256" key="1">
    <source>
        <dbReference type="SAM" id="MobiDB-lite"/>
    </source>
</evidence>
<accession>A0A6N4QRG8</accession>
<protein>
    <submittedName>
        <fullName evidence="2">Uncharacterized protein</fullName>
    </submittedName>
</protein>
<organism evidence="2 3">
    <name type="scientific">Leptospira yasudae</name>
    <dbReference type="NCBI Taxonomy" id="2202201"/>
    <lineage>
        <taxon>Bacteria</taxon>
        <taxon>Pseudomonadati</taxon>
        <taxon>Spirochaetota</taxon>
        <taxon>Spirochaetia</taxon>
        <taxon>Leptospirales</taxon>
        <taxon>Leptospiraceae</taxon>
        <taxon>Leptospira</taxon>
    </lineage>
</organism>
<evidence type="ECO:0000313" key="2">
    <source>
        <dbReference type="EMBL" id="TGL83816.1"/>
    </source>
</evidence>
<proteinExistence type="predicted"/>
<sequence length="61" mass="7292">MIVRWKKKRKKKSHKRSRKNPTRTGTSKKRPLRRILRGGLNSNDRQSLYKSRVFGDLVKTI</sequence>
<gene>
    <name evidence="2" type="ORF">EHQ83_12110</name>
</gene>
<evidence type="ECO:0000313" key="3">
    <source>
        <dbReference type="Proteomes" id="UP000297613"/>
    </source>
</evidence>
<dbReference type="AlphaFoldDB" id="A0A6N4QRG8"/>
<reference evidence="2 3" key="1">
    <citation type="journal article" date="2019" name="PLoS Negl. Trop. Dis.">
        <title>Revisiting the worldwide diversity of Leptospira species in the environment.</title>
        <authorList>
            <person name="Vincent A.T."/>
            <person name="Schiettekatte O."/>
            <person name="Bourhy P."/>
            <person name="Veyrier F.J."/>
            <person name="Picardeau M."/>
        </authorList>
    </citation>
    <scope>NUCLEOTIDE SEQUENCE [LARGE SCALE GENOMIC DNA]</scope>
    <source>
        <strain evidence="2 3">201702445</strain>
    </source>
</reference>
<name>A0A6N4QRG8_9LEPT</name>
<dbReference type="Proteomes" id="UP000297613">
    <property type="component" value="Unassembled WGS sequence"/>
</dbReference>